<accession>A0A9D1LV81</accession>
<dbReference type="GO" id="GO:0006865">
    <property type="term" value="P:amino acid transport"/>
    <property type="evidence" value="ECO:0007669"/>
    <property type="project" value="UniProtKB-KW"/>
</dbReference>
<keyword evidence="2" id="KW-0813">Transport</keyword>
<reference evidence="7" key="2">
    <citation type="journal article" date="2021" name="PeerJ">
        <title>Extensive microbial diversity within the chicken gut microbiome revealed by metagenomics and culture.</title>
        <authorList>
            <person name="Gilroy R."/>
            <person name="Ravi A."/>
            <person name="Getino M."/>
            <person name="Pursley I."/>
            <person name="Horton D.L."/>
            <person name="Alikhan N.F."/>
            <person name="Baker D."/>
            <person name="Gharbi K."/>
            <person name="Hall N."/>
            <person name="Watson M."/>
            <person name="Adriaenssens E.M."/>
            <person name="Foster-Nyarko E."/>
            <person name="Jarju S."/>
            <person name="Secka A."/>
            <person name="Antonio M."/>
            <person name="Oren A."/>
            <person name="Chaudhuri R.R."/>
            <person name="La Ragione R."/>
            <person name="Hildebrand F."/>
            <person name="Pallen M.J."/>
        </authorList>
    </citation>
    <scope>NUCLEOTIDE SEQUENCE</scope>
    <source>
        <strain evidence="7">ChiSjej4B22-9803</strain>
    </source>
</reference>
<name>A0A9D1LV81_9FIRM</name>
<feature type="domain" description="Leucine-binding protein" evidence="6">
    <location>
        <begin position="33"/>
        <end position="368"/>
    </location>
</feature>
<dbReference type="Proteomes" id="UP000824111">
    <property type="component" value="Unassembled WGS sequence"/>
</dbReference>
<evidence type="ECO:0000256" key="1">
    <source>
        <dbReference type="ARBA" id="ARBA00010062"/>
    </source>
</evidence>
<dbReference type="PRINTS" id="PR00337">
    <property type="entry name" value="LEUILEVALBP"/>
</dbReference>
<dbReference type="EMBL" id="DVND01000133">
    <property type="protein sequence ID" value="HIU48730.1"/>
    <property type="molecule type" value="Genomic_DNA"/>
</dbReference>
<evidence type="ECO:0000256" key="2">
    <source>
        <dbReference type="ARBA" id="ARBA00022448"/>
    </source>
</evidence>
<keyword evidence="3 5" id="KW-0732">Signal</keyword>
<evidence type="ECO:0000259" key="6">
    <source>
        <dbReference type="Pfam" id="PF13458"/>
    </source>
</evidence>
<feature type="chain" id="PRO_5039700391" evidence="5">
    <location>
        <begin position="20"/>
        <end position="375"/>
    </location>
</feature>
<dbReference type="InterPro" id="IPR028081">
    <property type="entry name" value="Leu-bd"/>
</dbReference>
<evidence type="ECO:0000256" key="5">
    <source>
        <dbReference type="SAM" id="SignalP"/>
    </source>
</evidence>
<dbReference type="PROSITE" id="PS51257">
    <property type="entry name" value="PROKAR_LIPOPROTEIN"/>
    <property type="match status" value="1"/>
</dbReference>
<dbReference type="InterPro" id="IPR051010">
    <property type="entry name" value="BCAA_transport"/>
</dbReference>
<dbReference type="PANTHER" id="PTHR30483">
    <property type="entry name" value="LEUCINE-SPECIFIC-BINDING PROTEIN"/>
    <property type="match status" value="1"/>
</dbReference>
<feature type="signal peptide" evidence="5">
    <location>
        <begin position="1"/>
        <end position="19"/>
    </location>
</feature>
<sequence>MKKVLAIAAAAVLSASVLAGCTGGTDQSAGGDTVTIGGIGPLTGDAASYGISVKNGGELAVEEINAAGGINGKQIVYLYEDDENDAQKAINAYNRLMDQGMQVLMGTVTSNPCIAVADESVKDGILQLSPSGSAKDCTKNPNGFRICFTDPQQGEKMAEYIWNEEKLTKIAVIYDSSDSYSTGIKDAFREKFTALGGTVVTEEAFVSGDKDFKAQLTKISGTDAEGLFLPFYYTEVAYVVDQAKSLGLQLPYFGCDGWDGVIDQLKGNTEAIEGAVFLTPFIATAEKENIAQFVQAYEAKYNETPDQFAADAYDAIYVIKAAIEKAGEMDNDKIIQAMTEIEVDGVTGQMSFTADGEPDKVANFAVIQNGEYIIK</sequence>
<comment type="caution">
    <text evidence="7">The sequence shown here is derived from an EMBL/GenBank/DDBJ whole genome shotgun (WGS) entry which is preliminary data.</text>
</comment>
<dbReference type="SUPFAM" id="SSF53822">
    <property type="entry name" value="Periplasmic binding protein-like I"/>
    <property type="match status" value="1"/>
</dbReference>
<evidence type="ECO:0000313" key="8">
    <source>
        <dbReference type="Proteomes" id="UP000824111"/>
    </source>
</evidence>
<dbReference type="Pfam" id="PF13458">
    <property type="entry name" value="Peripla_BP_6"/>
    <property type="match status" value="1"/>
</dbReference>
<comment type="similarity">
    <text evidence="1">Belongs to the leucine-binding protein family.</text>
</comment>
<dbReference type="InterPro" id="IPR028082">
    <property type="entry name" value="Peripla_BP_I"/>
</dbReference>
<dbReference type="CDD" id="cd06347">
    <property type="entry name" value="PBP1_ABC_LivK_ligand_binding-like"/>
    <property type="match status" value="1"/>
</dbReference>
<keyword evidence="4" id="KW-0029">Amino-acid transport</keyword>
<dbReference type="InterPro" id="IPR000709">
    <property type="entry name" value="Leu_Ile_Val-bd"/>
</dbReference>
<organism evidence="7 8">
    <name type="scientific">Candidatus Avimonoglobus intestinipullorum</name>
    <dbReference type="NCBI Taxonomy" id="2840699"/>
    <lineage>
        <taxon>Bacteria</taxon>
        <taxon>Bacillati</taxon>
        <taxon>Bacillota</taxon>
        <taxon>Clostridia</taxon>
        <taxon>Eubacteriales</taxon>
        <taxon>Candidatus Avimonoglobus</taxon>
    </lineage>
</organism>
<protein>
    <submittedName>
        <fullName evidence="7">ABC transporter substrate-binding protein</fullName>
    </submittedName>
</protein>
<dbReference type="PANTHER" id="PTHR30483:SF6">
    <property type="entry name" value="PERIPLASMIC BINDING PROTEIN OF ABC TRANSPORTER FOR NATURAL AMINO ACIDS"/>
    <property type="match status" value="1"/>
</dbReference>
<dbReference type="AlphaFoldDB" id="A0A9D1LV81"/>
<reference evidence="7" key="1">
    <citation type="submission" date="2020-10" db="EMBL/GenBank/DDBJ databases">
        <authorList>
            <person name="Gilroy R."/>
        </authorList>
    </citation>
    <scope>NUCLEOTIDE SEQUENCE</scope>
    <source>
        <strain evidence="7">ChiSjej4B22-9803</strain>
    </source>
</reference>
<gene>
    <name evidence="7" type="ORF">IAB04_05155</name>
</gene>
<dbReference type="Gene3D" id="3.40.50.2300">
    <property type="match status" value="2"/>
</dbReference>
<evidence type="ECO:0000256" key="3">
    <source>
        <dbReference type="ARBA" id="ARBA00022729"/>
    </source>
</evidence>
<proteinExistence type="inferred from homology"/>
<evidence type="ECO:0000256" key="4">
    <source>
        <dbReference type="ARBA" id="ARBA00022970"/>
    </source>
</evidence>
<evidence type="ECO:0000313" key="7">
    <source>
        <dbReference type="EMBL" id="HIU48730.1"/>
    </source>
</evidence>